<keyword evidence="2" id="KW-0472">Membrane</keyword>
<keyword evidence="4" id="KW-1185">Reference proteome</keyword>
<feature type="region of interest" description="Disordered" evidence="1">
    <location>
        <begin position="1"/>
        <end position="30"/>
    </location>
</feature>
<evidence type="ECO:0000256" key="1">
    <source>
        <dbReference type="SAM" id="MobiDB-lite"/>
    </source>
</evidence>
<evidence type="ECO:0000256" key="2">
    <source>
        <dbReference type="SAM" id="Phobius"/>
    </source>
</evidence>
<dbReference type="EMBL" id="SNVV01000002">
    <property type="protein sequence ID" value="TDN56218.1"/>
    <property type="molecule type" value="Genomic_DNA"/>
</dbReference>
<accession>A0A4R6EFV8</accession>
<comment type="caution">
    <text evidence="3">The sequence shown here is derived from an EMBL/GenBank/DDBJ whole genome shotgun (WGS) entry which is preliminary data.</text>
</comment>
<evidence type="ECO:0000313" key="3">
    <source>
        <dbReference type="EMBL" id="TDN56218.1"/>
    </source>
</evidence>
<proteinExistence type="predicted"/>
<feature type="transmembrane region" description="Helical" evidence="2">
    <location>
        <begin position="56"/>
        <end position="79"/>
    </location>
</feature>
<dbReference type="AlphaFoldDB" id="A0A4R6EFV8"/>
<keyword evidence="2" id="KW-0812">Transmembrane</keyword>
<dbReference type="Proteomes" id="UP000295129">
    <property type="component" value="Unassembled WGS sequence"/>
</dbReference>
<evidence type="ECO:0000313" key="4">
    <source>
        <dbReference type="Proteomes" id="UP000295129"/>
    </source>
</evidence>
<keyword evidence="2" id="KW-1133">Transmembrane helix</keyword>
<feature type="compositionally biased region" description="Basic residues" evidence="1">
    <location>
        <begin position="17"/>
        <end position="30"/>
    </location>
</feature>
<name>A0A4R6EFV8_9RHOO</name>
<gene>
    <name evidence="3" type="ORF">C7389_102153</name>
</gene>
<protein>
    <submittedName>
        <fullName evidence="3">Uncharacterized protein</fullName>
    </submittedName>
</protein>
<reference evidence="3 4" key="1">
    <citation type="submission" date="2019-03" db="EMBL/GenBank/DDBJ databases">
        <title>Genomic Encyclopedia of Type Strains, Phase IV (KMG-IV): sequencing the most valuable type-strain genomes for metagenomic binning, comparative biology and taxonomic classification.</title>
        <authorList>
            <person name="Goeker M."/>
        </authorList>
    </citation>
    <scope>NUCLEOTIDE SEQUENCE [LARGE SCALE GENOMIC DNA]</scope>
    <source>
        <strain evidence="3 4">DSM 12121</strain>
    </source>
</reference>
<sequence length="221" mass="24174">MKMVSPAGQQNIQSRFRPIHNRQQHRRRPQLVRNKFIPHRHIDAGKRKTLTKQLNVVSSLLGNLLVLTHLGIYLFPLGYRSPCSGNQCPLLHALRVLLAYPPRCAQDDAFRSLGPTEVDRPELPCPRRFPRLSIGAIGDVGEGIASNLDLVGLLPCHAEHRLSLTGLPISIEIHEDNPSPVPGRPSVACTLIHRGTYGDPSATANCFTSGVAQAADQSLSA</sequence>
<organism evidence="3 4">
    <name type="scientific">Azoarcus indigens</name>
    <dbReference type="NCBI Taxonomy" id="29545"/>
    <lineage>
        <taxon>Bacteria</taxon>
        <taxon>Pseudomonadati</taxon>
        <taxon>Pseudomonadota</taxon>
        <taxon>Betaproteobacteria</taxon>
        <taxon>Rhodocyclales</taxon>
        <taxon>Zoogloeaceae</taxon>
        <taxon>Azoarcus</taxon>
    </lineage>
</organism>